<dbReference type="AlphaFoldDB" id="A0A1S2LI43"/>
<comment type="similarity">
    <text evidence="1">In the C-terminal section; belongs to the transpeptidase family.</text>
</comment>
<dbReference type="GO" id="GO:0009252">
    <property type="term" value="P:peptidoglycan biosynthetic process"/>
    <property type="evidence" value="ECO:0007669"/>
    <property type="project" value="UniProtKB-KW"/>
</dbReference>
<organism evidence="21 22">
    <name type="scientific">Anaerobacillus arseniciselenatis</name>
    <dbReference type="NCBI Taxonomy" id="85682"/>
    <lineage>
        <taxon>Bacteria</taxon>
        <taxon>Bacillati</taxon>
        <taxon>Bacillota</taxon>
        <taxon>Bacilli</taxon>
        <taxon>Bacillales</taxon>
        <taxon>Bacillaceae</taxon>
        <taxon>Anaerobacillus</taxon>
    </lineage>
</organism>
<feature type="transmembrane region" description="Helical" evidence="18">
    <location>
        <begin position="7"/>
        <end position="29"/>
    </location>
</feature>
<evidence type="ECO:0000256" key="3">
    <source>
        <dbReference type="ARBA" id="ARBA00022475"/>
    </source>
</evidence>
<keyword evidence="13 18" id="KW-0472">Membrane</keyword>
<dbReference type="InterPro" id="IPR001264">
    <property type="entry name" value="Glyco_trans_51"/>
</dbReference>
<dbReference type="GO" id="GO:0030288">
    <property type="term" value="C:outer membrane-bounded periplasmic space"/>
    <property type="evidence" value="ECO:0007669"/>
    <property type="project" value="TreeGrafter"/>
</dbReference>
<reference evidence="21 22" key="1">
    <citation type="submission" date="2016-10" db="EMBL/GenBank/DDBJ databases">
        <title>Draft genome sequences of four alkaliphilic bacteria belonging to the Anaerobacillus genus.</title>
        <authorList>
            <person name="Bassil N.M."/>
            <person name="Lloyd J.R."/>
        </authorList>
    </citation>
    <scope>NUCLEOTIDE SEQUENCE [LARGE SCALE GENOMIC DNA]</scope>
    <source>
        <strain evidence="21 22">DSM 15340</strain>
    </source>
</reference>
<evidence type="ECO:0000256" key="5">
    <source>
        <dbReference type="ARBA" id="ARBA00022670"/>
    </source>
</evidence>
<keyword evidence="11" id="KW-0573">Peptidoglycan synthesis</keyword>
<keyword evidence="9" id="KW-0378">Hydrolase</keyword>
<keyword evidence="8 18" id="KW-0812">Transmembrane</keyword>
<evidence type="ECO:0000313" key="21">
    <source>
        <dbReference type="EMBL" id="OIJ11900.1"/>
    </source>
</evidence>
<dbReference type="PANTHER" id="PTHR32282:SF32">
    <property type="entry name" value="PENICILLIN-BINDING PROTEIN 2A"/>
    <property type="match status" value="1"/>
</dbReference>
<comment type="similarity">
    <text evidence="2">In the N-terminal section; belongs to the glycosyltransferase 51 family.</text>
</comment>
<evidence type="ECO:0000256" key="14">
    <source>
        <dbReference type="ARBA" id="ARBA00023268"/>
    </source>
</evidence>
<dbReference type="InterPro" id="IPR036950">
    <property type="entry name" value="PBP_transglycosylase"/>
</dbReference>
<keyword evidence="14" id="KW-0511">Multifunctional enzyme</keyword>
<evidence type="ECO:0000256" key="6">
    <source>
        <dbReference type="ARBA" id="ARBA00022676"/>
    </source>
</evidence>
<evidence type="ECO:0000256" key="2">
    <source>
        <dbReference type="ARBA" id="ARBA00007739"/>
    </source>
</evidence>
<sequence>MKKKLMIGALLLSIMTVLSFSIYMTVILIGNYKIDNKKLVMDATTTLVNEDGEIITKLFNENRHIVPISNVPQHVQDAFVAIEDARFYDHRGIDFRAIGRAVYRDIIARAKVEGGSTITQQLVKNTFLSNEKTWMRKTNEVLIAMNIERRYSKQEILEMYLNRIYFGHGAYGIQAASKLYFNKDVSDLTVEEGALLASLPKAPNSYSPFNNIELSKQRRDLTLSVMEQRGYLTAEEVVRLQGRTIQVDFNKISENPAYLTYIDMVLEEAESRYQLTSAEILRGGYTIVVPMDLHLQQIAYDKFQNEDYFPENGPNQDVQAALVLLNNETGGVEVAQGGRDYVRRGLNRVNVQRQPGSAIKPLVVYSPALETGMYEPYSLLQDELVDYDGYEPRNYTNRYEGMLTMYDAVRDSANAPAVWLLNELSVEKGKSYFDQMNIPIEEEGLALALGGMTEGLTPLELATAYRPFAREGKMVEPFFITKIYDRNGQLIANVAPLEQEVISAQTAWYMTRMLEAVVEEGTGRHGNVNVALAGKTGTTSFTEVAGAARDAWFVGYTPDVVGALWIGFDRTDQAHHLTVGSSYPTKLFKEIVNEKAVEPSSFVFSKPEGVLELDPPVRLVEVNDLKAALSFRGLGLNVQLNWTTSDDERLRYNIYEVTDRGQLLKIGQVEGTGEYVVRGVNLFSMKDYVVKPYNPQTNIEGNASNRAQASFSLFSVDQ</sequence>
<evidence type="ECO:0000256" key="10">
    <source>
        <dbReference type="ARBA" id="ARBA00022960"/>
    </source>
</evidence>
<dbReference type="InterPro" id="IPR023346">
    <property type="entry name" value="Lysozyme-like_dom_sf"/>
</dbReference>
<dbReference type="NCBIfam" id="TIGR02074">
    <property type="entry name" value="PBP_1a_fam"/>
    <property type="match status" value="1"/>
</dbReference>
<evidence type="ECO:0000256" key="11">
    <source>
        <dbReference type="ARBA" id="ARBA00022984"/>
    </source>
</evidence>
<comment type="catalytic activity">
    <reaction evidence="17">
        <text>[GlcNAc-(1-&gt;4)-Mur2Ac(oyl-L-Ala-gamma-D-Glu-L-Lys-D-Ala-D-Ala)](n)-di-trans,octa-cis-undecaprenyl diphosphate + beta-D-GlcNAc-(1-&gt;4)-Mur2Ac(oyl-L-Ala-gamma-D-Glu-L-Lys-D-Ala-D-Ala)-di-trans,octa-cis-undecaprenyl diphosphate = [GlcNAc-(1-&gt;4)-Mur2Ac(oyl-L-Ala-gamma-D-Glu-L-Lys-D-Ala-D-Ala)](n+1)-di-trans,octa-cis-undecaprenyl diphosphate + di-trans,octa-cis-undecaprenyl diphosphate + H(+)</text>
        <dbReference type="Rhea" id="RHEA:23708"/>
        <dbReference type="Rhea" id="RHEA-COMP:9602"/>
        <dbReference type="Rhea" id="RHEA-COMP:9603"/>
        <dbReference type="ChEBI" id="CHEBI:15378"/>
        <dbReference type="ChEBI" id="CHEBI:58405"/>
        <dbReference type="ChEBI" id="CHEBI:60033"/>
        <dbReference type="ChEBI" id="CHEBI:78435"/>
        <dbReference type="EC" id="2.4.99.28"/>
    </reaction>
</comment>
<dbReference type="EMBL" id="MLQQ01000025">
    <property type="protein sequence ID" value="OIJ11900.1"/>
    <property type="molecule type" value="Genomic_DNA"/>
</dbReference>
<dbReference type="InterPro" id="IPR012338">
    <property type="entry name" value="Beta-lactam/transpept-like"/>
</dbReference>
<accession>A0A1S2LI43</accession>
<evidence type="ECO:0000256" key="13">
    <source>
        <dbReference type="ARBA" id="ARBA00023136"/>
    </source>
</evidence>
<dbReference type="Proteomes" id="UP000180098">
    <property type="component" value="Unassembled WGS sequence"/>
</dbReference>
<keyword evidence="4" id="KW-0121">Carboxypeptidase</keyword>
<evidence type="ECO:0000256" key="8">
    <source>
        <dbReference type="ARBA" id="ARBA00022692"/>
    </source>
</evidence>
<protein>
    <submittedName>
        <fullName evidence="21">Penicillin-binding protein</fullName>
    </submittedName>
</protein>
<evidence type="ECO:0000256" key="18">
    <source>
        <dbReference type="SAM" id="Phobius"/>
    </source>
</evidence>
<gene>
    <name evidence="21" type="ORF">BKP35_11240</name>
</gene>
<evidence type="ECO:0000256" key="12">
    <source>
        <dbReference type="ARBA" id="ARBA00022989"/>
    </source>
</evidence>
<keyword evidence="7" id="KW-0808">Transferase</keyword>
<dbReference type="GO" id="GO:0006508">
    <property type="term" value="P:proteolysis"/>
    <property type="evidence" value="ECO:0007669"/>
    <property type="project" value="UniProtKB-KW"/>
</dbReference>
<dbReference type="Pfam" id="PF00912">
    <property type="entry name" value="Transgly"/>
    <property type="match status" value="1"/>
</dbReference>
<proteinExistence type="inferred from homology"/>
<dbReference type="FunFam" id="1.10.3810.10:FF:000001">
    <property type="entry name" value="Penicillin-binding protein 1A"/>
    <property type="match status" value="1"/>
</dbReference>
<evidence type="ECO:0000313" key="22">
    <source>
        <dbReference type="Proteomes" id="UP000180098"/>
    </source>
</evidence>
<dbReference type="GO" id="GO:0008360">
    <property type="term" value="P:regulation of cell shape"/>
    <property type="evidence" value="ECO:0007669"/>
    <property type="project" value="UniProtKB-KW"/>
</dbReference>
<keyword evidence="5" id="KW-0645">Protease</keyword>
<dbReference type="Pfam" id="PF00905">
    <property type="entry name" value="Transpeptidase"/>
    <property type="match status" value="1"/>
</dbReference>
<evidence type="ECO:0000256" key="4">
    <source>
        <dbReference type="ARBA" id="ARBA00022645"/>
    </source>
</evidence>
<evidence type="ECO:0000256" key="9">
    <source>
        <dbReference type="ARBA" id="ARBA00022801"/>
    </source>
</evidence>
<evidence type="ECO:0000256" key="1">
    <source>
        <dbReference type="ARBA" id="ARBA00007090"/>
    </source>
</evidence>
<dbReference type="Gene3D" id="3.40.710.10">
    <property type="entry name" value="DD-peptidase/beta-lactamase superfamily"/>
    <property type="match status" value="1"/>
</dbReference>
<evidence type="ECO:0000259" key="20">
    <source>
        <dbReference type="Pfam" id="PF00912"/>
    </source>
</evidence>
<evidence type="ECO:0000256" key="17">
    <source>
        <dbReference type="ARBA" id="ARBA00049902"/>
    </source>
</evidence>
<keyword evidence="12 18" id="KW-1133">Transmembrane helix</keyword>
<evidence type="ECO:0000256" key="7">
    <source>
        <dbReference type="ARBA" id="ARBA00022679"/>
    </source>
</evidence>
<dbReference type="SUPFAM" id="SSF53955">
    <property type="entry name" value="Lysozyme-like"/>
    <property type="match status" value="1"/>
</dbReference>
<name>A0A1S2LI43_9BACI</name>
<dbReference type="GO" id="GO:0071555">
    <property type="term" value="P:cell wall organization"/>
    <property type="evidence" value="ECO:0007669"/>
    <property type="project" value="UniProtKB-KW"/>
</dbReference>
<dbReference type="InterPro" id="IPR050396">
    <property type="entry name" value="Glycosyltr_51/Transpeptidase"/>
</dbReference>
<keyword evidence="6" id="KW-0328">Glycosyltransferase</keyword>
<keyword evidence="3" id="KW-1003">Cell membrane</keyword>
<dbReference type="GO" id="GO:0009002">
    <property type="term" value="F:serine-type D-Ala-D-Ala carboxypeptidase activity"/>
    <property type="evidence" value="ECO:0007669"/>
    <property type="project" value="UniProtKB-EC"/>
</dbReference>
<feature type="domain" description="Glycosyl transferase family 51" evidence="20">
    <location>
        <begin position="52"/>
        <end position="226"/>
    </location>
</feature>
<evidence type="ECO:0000256" key="16">
    <source>
        <dbReference type="ARBA" id="ARBA00034000"/>
    </source>
</evidence>
<comment type="catalytic activity">
    <reaction evidence="16">
        <text>Preferential cleavage: (Ac)2-L-Lys-D-Ala-|-D-Ala. Also transpeptidation of peptidyl-alanyl moieties that are N-acyl substituents of D-alanine.</text>
        <dbReference type="EC" id="3.4.16.4"/>
    </reaction>
</comment>
<keyword evidence="10" id="KW-0133">Cell shape</keyword>
<feature type="domain" description="Penicillin-binding protein transpeptidase" evidence="19">
    <location>
        <begin position="321"/>
        <end position="592"/>
    </location>
</feature>
<dbReference type="SUPFAM" id="SSF56601">
    <property type="entry name" value="beta-lactamase/transpeptidase-like"/>
    <property type="match status" value="1"/>
</dbReference>
<comment type="caution">
    <text evidence="21">The sequence shown here is derived from an EMBL/GenBank/DDBJ whole genome shotgun (WGS) entry which is preliminary data.</text>
</comment>
<dbReference type="Gene3D" id="1.10.3810.10">
    <property type="entry name" value="Biosynthetic peptidoglycan transglycosylase-like"/>
    <property type="match status" value="1"/>
</dbReference>
<keyword evidence="15" id="KW-0961">Cell wall biogenesis/degradation</keyword>
<dbReference type="RefSeq" id="WP_071313478.1">
    <property type="nucleotide sequence ID" value="NZ_MLQQ01000025.1"/>
</dbReference>
<dbReference type="GO" id="GO:0008955">
    <property type="term" value="F:peptidoglycan glycosyltransferase activity"/>
    <property type="evidence" value="ECO:0007669"/>
    <property type="project" value="UniProtKB-EC"/>
</dbReference>
<evidence type="ECO:0000259" key="19">
    <source>
        <dbReference type="Pfam" id="PF00905"/>
    </source>
</evidence>
<dbReference type="InterPro" id="IPR001460">
    <property type="entry name" value="PCN-bd_Tpept"/>
</dbReference>
<keyword evidence="22" id="KW-1185">Reference proteome</keyword>
<dbReference type="PANTHER" id="PTHR32282">
    <property type="entry name" value="BINDING PROTEIN TRANSPEPTIDASE, PUTATIVE-RELATED"/>
    <property type="match status" value="1"/>
</dbReference>
<evidence type="ECO:0000256" key="15">
    <source>
        <dbReference type="ARBA" id="ARBA00023316"/>
    </source>
</evidence>
<dbReference type="GO" id="GO:0008658">
    <property type="term" value="F:penicillin binding"/>
    <property type="evidence" value="ECO:0007669"/>
    <property type="project" value="InterPro"/>
</dbReference>